<dbReference type="SUPFAM" id="SSF53756">
    <property type="entry name" value="UDP-Glycosyltransferase/glycogen phosphorylase"/>
    <property type="match status" value="1"/>
</dbReference>
<dbReference type="CDD" id="cd03801">
    <property type="entry name" value="GT4_PimA-like"/>
    <property type="match status" value="1"/>
</dbReference>
<dbReference type="Gene3D" id="3.40.50.2000">
    <property type="entry name" value="Glycogen Phosphorylase B"/>
    <property type="match status" value="2"/>
</dbReference>
<proteinExistence type="predicted"/>
<organism evidence="1 2">
    <name type="scientific">Flavobacterium terrae</name>
    <dbReference type="NCBI Taxonomy" id="415425"/>
    <lineage>
        <taxon>Bacteria</taxon>
        <taxon>Pseudomonadati</taxon>
        <taxon>Bacteroidota</taxon>
        <taxon>Flavobacteriia</taxon>
        <taxon>Flavobacteriales</taxon>
        <taxon>Flavobacteriaceae</taxon>
        <taxon>Flavobacterium</taxon>
    </lineage>
</organism>
<dbReference type="AlphaFoldDB" id="A0A1M6EVL5"/>
<dbReference type="EMBL" id="FQZI01000003">
    <property type="protein sequence ID" value="SHI89534.1"/>
    <property type="molecule type" value="Genomic_DNA"/>
</dbReference>
<keyword evidence="1" id="KW-0808">Transferase</keyword>
<dbReference type="Proteomes" id="UP000184488">
    <property type="component" value="Unassembled WGS sequence"/>
</dbReference>
<dbReference type="STRING" id="415425.SAMN05444363_1985"/>
<dbReference type="RefSeq" id="WP_234972539.1">
    <property type="nucleotide sequence ID" value="NZ_FQZI01000003.1"/>
</dbReference>
<keyword evidence="2" id="KW-1185">Reference proteome</keyword>
<evidence type="ECO:0000313" key="2">
    <source>
        <dbReference type="Proteomes" id="UP000184488"/>
    </source>
</evidence>
<sequence>MKTLLVIGLVFPEPKSSAAGTRMLQLIELFQEQGYKVTFASSAQESDFSFDLNFINVEKKNIELNSSSFDLYINELNPDIVLFDRFISEEQFGWRVIENCPNAIRILDTEDLHCLRYARQKAIKNNSVFKQENLLEEESAKREIASIYRCDLSLMVSDFEMDVLNTIFKIDNSLLFYLPMFFNPKDDFKSFNERKDYVFIGNFLHEPNYDTVLQLKKIWKEIKRNTLDANLNIYGAYSSQKIEQLHNEKEGFLIKGRADDALKVIEDAKVLLAPLRFGAGIKGKLLEAMQVGTPSVTTSIGSEGIVNNMDWNGFVNDDMSKFMQNAIDLYLNGEIWQEKQIKSRAILAKKFTKNEYVSNFENKIYSINDSLIEHRKNNFIGNLLIQNQFASTKFMSKWIEEKSKK</sequence>
<dbReference type="GO" id="GO:0016740">
    <property type="term" value="F:transferase activity"/>
    <property type="evidence" value="ECO:0007669"/>
    <property type="project" value="UniProtKB-KW"/>
</dbReference>
<evidence type="ECO:0000313" key="1">
    <source>
        <dbReference type="EMBL" id="SHI89534.1"/>
    </source>
</evidence>
<dbReference type="Pfam" id="PF13692">
    <property type="entry name" value="Glyco_trans_1_4"/>
    <property type="match status" value="1"/>
</dbReference>
<name>A0A1M6EVL5_9FLAO</name>
<protein>
    <submittedName>
        <fullName evidence="1">Glycosyltransferase involved in cell wall bisynthesis</fullName>
    </submittedName>
</protein>
<reference evidence="2" key="1">
    <citation type="submission" date="2016-11" db="EMBL/GenBank/DDBJ databases">
        <authorList>
            <person name="Varghese N."/>
            <person name="Submissions S."/>
        </authorList>
    </citation>
    <scope>NUCLEOTIDE SEQUENCE [LARGE SCALE GENOMIC DNA]</scope>
    <source>
        <strain evidence="2">DSM 18829</strain>
    </source>
</reference>
<accession>A0A1M6EVL5</accession>
<gene>
    <name evidence="1" type="ORF">SAMN05444363_1985</name>
</gene>